<accession>A0A0S3TCZ0</accession>
<name>A0A0S3TCZ0_PHAAN</name>
<protein>
    <submittedName>
        <fullName evidence="1">Uncharacterized protein</fullName>
    </submittedName>
</protein>
<reference evidence="1 2" key="1">
    <citation type="journal article" date="2015" name="Sci. Rep.">
        <title>The power of single molecule real-time sequencing technology in the de novo assembly of a eukaryotic genome.</title>
        <authorList>
            <person name="Sakai H."/>
            <person name="Naito K."/>
            <person name="Ogiso-Tanaka E."/>
            <person name="Takahashi Y."/>
            <person name="Iseki K."/>
            <person name="Muto C."/>
            <person name="Satou K."/>
            <person name="Teruya K."/>
            <person name="Shiroma A."/>
            <person name="Shimoji M."/>
            <person name="Hirano T."/>
            <person name="Itoh T."/>
            <person name="Kaga A."/>
            <person name="Tomooka N."/>
        </authorList>
    </citation>
    <scope>NUCLEOTIDE SEQUENCE [LARGE SCALE GENOMIC DNA]</scope>
    <source>
        <strain evidence="2">cv. Shumari</strain>
    </source>
</reference>
<organism evidence="1 2">
    <name type="scientific">Vigna angularis var. angularis</name>
    <dbReference type="NCBI Taxonomy" id="157739"/>
    <lineage>
        <taxon>Eukaryota</taxon>
        <taxon>Viridiplantae</taxon>
        <taxon>Streptophyta</taxon>
        <taxon>Embryophyta</taxon>
        <taxon>Tracheophyta</taxon>
        <taxon>Spermatophyta</taxon>
        <taxon>Magnoliopsida</taxon>
        <taxon>eudicotyledons</taxon>
        <taxon>Gunneridae</taxon>
        <taxon>Pentapetalae</taxon>
        <taxon>rosids</taxon>
        <taxon>fabids</taxon>
        <taxon>Fabales</taxon>
        <taxon>Fabaceae</taxon>
        <taxon>Papilionoideae</taxon>
        <taxon>50 kb inversion clade</taxon>
        <taxon>NPAAA clade</taxon>
        <taxon>indigoferoid/millettioid clade</taxon>
        <taxon>Phaseoleae</taxon>
        <taxon>Vigna</taxon>
    </lineage>
</organism>
<keyword evidence="2" id="KW-1185">Reference proteome</keyword>
<evidence type="ECO:0000313" key="2">
    <source>
        <dbReference type="Proteomes" id="UP000291084"/>
    </source>
</evidence>
<evidence type="ECO:0000313" key="1">
    <source>
        <dbReference type="EMBL" id="BAU03017.1"/>
    </source>
</evidence>
<dbReference type="AlphaFoldDB" id="A0A0S3TCZ0"/>
<sequence length="250" mass="26784">MIFPQSKAKISKYQLVSGSILTPRYPALTKSGNNVTNSLSLTTRCAANQTPNESLYTNFPTVSSILGSITIAPFCVSIRHTTLPSPSLTMSVFALSVSAGEQARQLLHIDRKFATFGTSENSRKQFTSCSVVFSFFTTGLTSSTSSSSRRCFFSPSAASSTAPASSGKLRIAFEPQSLKAAHSRPALSTHACSGRESRRRTFPKAVGGLLCSASSPTGSPTIPQAGWDPVSQIGSTRSSWERDLQRRFPI</sequence>
<proteinExistence type="predicted"/>
<gene>
    <name evidence="1" type="primary">Vigan.11G262000</name>
    <name evidence="1" type="ORF">VIGAN_11262000</name>
</gene>
<dbReference type="EMBL" id="AP015044">
    <property type="protein sequence ID" value="BAU03017.1"/>
    <property type="molecule type" value="Genomic_DNA"/>
</dbReference>
<dbReference type="Proteomes" id="UP000291084">
    <property type="component" value="Chromosome 11"/>
</dbReference>